<dbReference type="AlphaFoldDB" id="A0AAW3PC67"/>
<dbReference type="Pfam" id="PF03446">
    <property type="entry name" value="NAD_binding_2"/>
    <property type="match status" value="1"/>
</dbReference>
<evidence type="ECO:0000256" key="1">
    <source>
        <dbReference type="ARBA" id="ARBA00009080"/>
    </source>
</evidence>
<dbReference type="InterPro" id="IPR029154">
    <property type="entry name" value="HIBADH-like_NADP-bd"/>
</dbReference>
<dbReference type="SUPFAM" id="SSF48179">
    <property type="entry name" value="6-phosphogluconate dehydrogenase C-terminal domain-like"/>
    <property type="match status" value="1"/>
</dbReference>
<sequence length="310" mass="32613">MKVGFIGLGKMGMGMARNLLKADVRLVVFDVNPEAVKALVDAGAESAASVADLTTQVNVLFTSLPGPAQIESVIFGADGVLANLPPDFTLFDLSTNSLSLVRRIHDAFSKAGATMLDAPISGGPAGAASGELALWIGGDRSAYDRHLTLLHAIGNAPRHVGDIGAGTVTKLAHNLVGYMIMQSMAEVFSMAAKAGVDPLDLWEALRLGMVGKGSPLNMLVNQFLPGKYEPPAFALKLAHKDVTLATALARELGVPMRLANLTMEEMTEALADGFGEQDSRAFLKLQLQRAGVDIAVDPARLKRAVEAARS</sequence>
<dbReference type="PANTHER" id="PTHR43060:SF15">
    <property type="entry name" value="3-HYDROXYISOBUTYRATE DEHYDROGENASE-LIKE 1, MITOCHONDRIAL-RELATED"/>
    <property type="match status" value="1"/>
</dbReference>
<evidence type="ECO:0000256" key="3">
    <source>
        <dbReference type="ARBA" id="ARBA00023027"/>
    </source>
</evidence>
<feature type="domain" description="3-hydroxyisobutyrate dehydrogenase-like NAD-binding" evidence="6">
    <location>
        <begin position="164"/>
        <end position="285"/>
    </location>
</feature>
<dbReference type="PIRSF" id="PIRSF000103">
    <property type="entry name" value="HIBADH"/>
    <property type="match status" value="1"/>
</dbReference>
<name>A0AAW3PC67_9BURK</name>
<proteinExistence type="inferred from homology"/>
<dbReference type="Proteomes" id="UP000063236">
    <property type="component" value="Unassembled WGS sequence"/>
</dbReference>
<evidence type="ECO:0000313" key="8">
    <source>
        <dbReference type="Proteomes" id="UP000063236"/>
    </source>
</evidence>
<dbReference type="Gene3D" id="3.40.50.720">
    <property type="entry name" value="NAD(P)-binding Rossmann-like Domain"/>
    <property type="match status" value="1"/>
</dbReference>
<dbReference type="InterPro" id="IPR015815">
    <property type="entry name" value="HIBADH-related"/>
</dbReference>
<dbReference type="GO" id="GO:0016491">
    <property type="term" value="F:oxidoreductase activity"/>
    <property type="evidence" value="ECO:0007669"/>
    <property type="project" value="UniProtKB-KW"/>
</dbReference>
<dbReference type="PANTHER" id="PTHR43060">
    <property type="entry name" value="3-HYDROXYISOBUTYRATE DEHYDROGENASE-LIKE 1, MITOCHONDRIAL-RELATED"/>
    <property type="match status" value="1"/>
</dbReference>
<feature type="active site" evidence="4">
    <location>
        <position position="170"/>
    </location>
</feature>
<dbReference type="InterPro" id="IPR013328">
    <property type="entry name" value="6PGD_dom2"/>
</dbReference>
<protein>
    <recommendedName>
        <fullName evidence="9">3-hydroxyisobutyrate dehydrogenase</fullName>
    </recommendedName>
</protein>
<dbReference type="InterPro" id="IPR006115">
    <property type="entry name" value="6PGDH_NADP-bd"/>
</dbReference>
<evidence type="ECO:0000256" key="2">
    <source>
        <dbReference type="ARBA" id="ARBA00023002"/>
    </source>
</evidence>
<dbReference type="GO" id="GO:0016054">
    <property type="term" value="P:organic acid catabolic process"/>
    <property type="evidence" value="ECO:0007669"/>
    <property type="project" value="UniProtKB-ARBA"/>
</dbReference>
<evidence type="ECO:0000256" key="4">
    <source>
        <dbReference type="PIRSR" id="PIRSR000103-1"/>
    </source>
</evidence>
<dbReference type="GO" id="GO:0051287">
    <property type="term" value="F:NAD binding"/>
    <property type="evidence" value="ECO:0007669"/>
    <property type="project" value="InterPro"/>
</dbReference>
<reference evidence="7 8" key="1">
    <citation type="submission" date="2015-11" db="EMBL/GenBank/DDBJ databases">
        <title>Expanding the genomic diversity of Burkholderia species for the development of highly accurate diagnostics.</title>
        <authorList>
            <person name="Sahl J."/>
            <person name="Keim P."/>
            <person name="Wagner D."/>
        </authorList>
    </citation>
    <scope>NUCLEOTIDE SEQUENCE [LARGE SCALE GENOMIC DNA]</scope>
    <source>
        <strain evidence="7 8">MSMB378WGS</strain>
    </source>
</reference>
<keyword evidence="3" id="KW-0520">NAD</keyword>
<dbReference type="InterPro" id="IPR008927">
    <property type="entry name" value="6-PGluconate_DH-like_C_sf"/>
</dbReference>
<dbReference type="InterPro" id="IPR036291">
    <property type="entry name" value="NAD(P)-bd_dom_sf"/>
</dbReference>
<organism evidence="7 8">
    <name type="scientific">Burkholderia diffusa</name>
    <dbReference type="NCBI Taxonomy" id="488732"/>
    <lineage>
        <taxon>Bacteria</taxon>
        <taxon>Pseudomonadati</taxon>
        <taxon>Pseudomonadota</taxon>
        <taxon>Betaproteobacteria</taxon>
        <taxon>Burkholderiales</taxon>
        <taxon>Burkholderiaceae</taxon>
        <taxon>Burkholderia</taxon>
        <taxon>Burkholderia cepacia complex</taxon>
    </lineage>
</organism>
<dbReference type="EMBL" id="LPJV01000059">
    <property type="protein sequence ID" value="KWF46799.1"/>
    <property type="molecule type" value="Genomic_DNA"/>
</dbReference>
<dbReference type="PROSITE" id="PS00895">
    <property type="entry name" value="3_HYDROXYISOBUT_DH"/>
    <property type="match status" value="1"/>
</dbReference>
<dbReference type="GO" id="GO:0050661">
    <property type="term" value="F:NADP binding"/>
    <property type="evidence" value="ECO:0007669"/>
    <property type="project" value="InterPro"/>
</dbReference>
<keyword evidence="2" id="KW-0560">Oxidoreductase</keyword>
<evidence type="ECO:0008006" key="9">
    <source>
        <dbReference type="Google" id="ProtNLM"/>
    </source>
</evidence>
<accession>A0AAW3PC67</accession>
<comment type="similarity">
    <text evidence="1">Belongs to the HIBADH-related family.</text>
</comment>
<dbReference type="Pfam" id="PF14833">
    <property type="entry name" value="NAD_binding_11"/>
    <property type="match status" value="1"/>
</dbReference>
<comment type="caution">
    <text evidence="7">The sequence shown here is derived from an EMBL/GenBank/DDBJ whole genome shotgun (WGS) entry which is preliminary data.</text>
</comment>
<dbReference type="Gene3D" id="1.10.1040.10">
    <property type="entry name" value="N-(1-d-carboxylethyl)-l-norvaline Dehydrogenase, domain 2"/>
    <property type="match status" value="1"/>
</dbReference>
<gene>
    <name evidence="7" type="ORF">WL88_26205</name>
</gene>
<feature type="domain" description="6-phosphogluconate dehydrogenase NADP-binding" evidence="5">
    <location>
        <begin position="2"/>
        <end position="156"/>
    </location>
</feature>
<evidence type="ECO:0000259" key="5">
    <source>
        <dbReference type="Pfam" id="PF03446"/>
    </source>
</evidence>
<dbReference type="RefSeq" id="WP_060188545.1">
    <property type="nucleotide sequence ID" value="NZ_LPJS01000026.1"/>
</dbReference>
<dbReference type="SUPFAM" id="SSF51735">
    <property type="entry name" value="NAD(P)-binding Rossmann-fold domains"/>
    <property type="match status" value="1"/>
</dbReference>
<dbReference type="InterPro" id="IPR002204">
    <property type="entry name" value="3-OH-isobutyrate_DH-rel_CS"/>
</dbReference>
<evidence type="ECO:0000259" key="6">
    <source>
        <dbReference type="Pfam" id="PF14833"/>
    </source>
</evidence>
<evidence type="ECO:0000313" key="7">
    <source>
        <dbReference type="EMBL" id="KWF46799.1"/>
    </source>
</evidence>